<proteinExistence type="predicted"/>
<evidence type="ECO:0000313" key="3">
    <source>
        <dbReference type="Proteomes" id="UP001521150"/>
    </source>
</evidence>
<feature type="transmembrane region" description="Helical" evidence="1">
    <location>
        <begin position="35"/>
        <end position="54"/>
    </location>
</feature>
<keyword evidence="1" id="KW-1133">Transmembrane helix</keyword>
<evidence type="ECO:0000256" key="1">
    <source>
        <dbReference type="SAM" id="Phobius"/>
    </source>
</evidence>
<comment type="caution">
    <text evidence="2">The sequence shown here is derived from an EMBL/GenBank/DDBJ whole genome shotgun (WGS) entry which is preliminary data.</text>
</comment>
<gene>
    <name evidence="2" type="ORF">LWC34_03315</name>
</gene>
<reference evidence="2 3" key="1">
    <citation type="submission" date="2021-12" db="EMBL/GenBank/DDBJ databases">
        <title>Genome sequence of Kibdelosporangium philippinense ATCC 49844.</title>
        <authorList>
            <person name="Fedorov E.A."/>
            <person name="Omeragic M."/>
            <person name="Shalygina K.F."/>
            <person name="Maclea K.S."/>
        </authorList>
    </citation>
    <scope>NUCLEOTIDE SEQUENCE [LARGE SCALE GENOMIC DNA]</scope>
    <source>
        <strain evidence="2 3">ATCC 49844</strain>
    </source>
</reference>
<accession>A0ABS8Z4I8</accession>
<dbReference type="RefSeq" id="WP_233722920.1">
    <property type="nucleotide sequence ID" value="NZ_JAJVCN010000001.1"/>
</dbReference>
<feature type="transmembrane region" description="Helical" evidence="1">
    <location>
        <begin position="149"/>
        <end position="169"/>
    </location>
</feature>
<feature type="transmembrane region" description="Helical" evidence="1">
    <location>
        <begin position="74"/>
        <end position="91"/>
    </location>
</feature>
<dbReference type="Proteomes" id="UP001521150">
    <property type="component" value="Unassembled WGS sequence"/>
</dbReference>
<keyword evidence="1" id="KW-0812">Transmembrane</keyword>
<feature type="transmembrane region" description="Helical" evidence="1">
    <location>
        <begin position="12"/>
        <end position="28"/>
    </location>
</feature>
<feature type="transmembrane region" description="Helical" evidence="1">
    <location>
        <begin position="103"/>
        <end position="129"/>
    </location>
</feature>
<protein>
    <submittedName>
        <fullName evidence="2">Uncharacterized protein</fullName>
    </submittedName>
</protein>
<keyword evidence="1" id="KW-0472">Membrane</keyword>
<organism evidence="2 3">
    <name type="scientific">Kibdelosporangium philippinense</name>
    <dbReference type="NCBI Taxonomy" id="211113"/>
    <lineage>
        <taxon>Bacteria</taxon>
        <taxon>Bacillati</taxon>
        <taxon>Actinomycetota</taxon>
        <taxon>Actinomycetes</taxon>
        <taxon>Pseudonocardiales</taxon>
        <taxon>Pseudonocardiaceae</taxon>
        <taxon>Kibdelosporangium</taxon>
    </lineage>
</organism>
<evidence type="ECO:0000313" key="2">
    <source>
        <dbReference type="EMBL" id="MCE7001869.1"/>
    </source>
</evidence>
<keyword evidence="3" id="KW-1185">Reference proteome</keyword>
<sequence>MLVLYLRSRGVPAALATLVLVTVGVWALDSRAVEILLLTVAMGVAVTSAGLAGADVQLDRTGAIPWPLWRATHLVMVGLAVFGLVTAVDLWDMSVVLRDTAGLAGLTGLATAVLGNQLAWTLPALWVAVCIVGQPDNEALMWLAQSADSTPAVVMASVLGTVGLAAYALTGPRGT</sequence>
<name>A0ABS8Z4I8_9PSEU</name>
<dbReference type="EMBL" id="JAJVCN010000001">
    <property type="protein sequence ID" value="MCE7001869.1"/>
    <property type="molecule type" value="Genomic_DNA"/>
</dbReference>